<gene>
    <name evidence="2" type="ORF">SAMN05444483_1272</name>
</gene>
<evidence type="ECO:0000313" key="2">
    <source>
        <dbReference type="EMBL" id="SHG74897.1"/>
    </source>
</evidence>
<dbReference type="OrthoDB" id="1450227at2"/>
<protein>
    <submittedName>
        <fullName evidence="2">Uncharacterized protein</fullName>
    </submittedName>
</protein>
<sequence length="582" mass="64847">MKKIYFTLFFIVLFASCEKENIDELLAKEKIKENEFQIINGVKIKDIADKKAVNKVLKYFDKKSFKGKSKENNFRIIGDEARLMKKGDSKSYTFQIEHNTQTGSIENLVLNLEKDGTYQAYIATYHLNTADKRAVVEHGKLPPLKNKVSLTPIEFNAEAIITNLDQKGSGGCYAYVEVIETSRATGWEVTGYRLKRVPCSGNGGGNSGGGSGSDNPGGPSGGSDPGHDGGLPSGGGGGGNGGSLPPPSSSDPGPNHDSIDGTDIMTAPIMRLNTIGKLQDLLELGRFDSPKMEWLRKSASADQIFDLYNFIQEEQESEEAKAFGKEVIDAFMNGGEVDFLYKVIVDDSFKENECLNDVYTEMGKAPTFDNYLKNFDLEMSVANLKFGAKNNFGTVYEDYTNAMAITNPPLTSNMINIDFNTDPSTSGNILNKPDVFKAVSLIHEVLHAEMYRKMLDALVAADNNQTTLDWANDWTPTQFQQFIESLEHKYFGIFNYYTRYDWNENTPNNAQHQQMAQHYRNVVKQALTEYDPSLTETQKEALSWIGLNTADIKAWQLKSPQEQQAIKDQITNMKNTFPNGCN</sequence>
<proteinExistence type="predicted"/>
<dbReference type="Proteomes" id="UP000183945">
    <property type="component" value="Unassembled WGS sequence"/>
</dbReference>
<dbReference type="STRING" id="1073325.SAMN05444483_1272"/>
<accession>A0A1M5MCA2</accession>
<dbReference type="RefSeq" id="WP_072881979.1">
    <property type="nucleotide sequence ID" value="NZ_FQVT01000027.1"/>
</dbReference>
<name>A0A1M5MCA2_SALEC</name>
<dbReference type="EMBL" id="FQVT01000027">
    <property type="protein sequence ID" value="SHG74897.1"/>
    <property type="molecule type" value="Genomic_DNA"/>
</dbReference>
<organism evidence="2 3">
    <name type="scientific">Salegentibacter echinorum</name>
    <dbReference type="NCBI Taxonomy" id="1073325"/>
    <lineage>
        <taxon>Bacteria</taxon>
        <taxon>Pseudomonadati</taxon>
        <taxon>Bacteroidota</taxon>
        <taxon>Flavobacteriia</taxon>
        <taxon>Flavobacteriales</taxon>
        <taxon>Flavobacteriaceae</taxon>
        <taxon>Salegentibacter</taxon>
    </lineage>
</organism>
<keyword evidence="3" id="KW-1185">Reference proteome</keyword>
<feature type="compositionally biased region" description="Gly residues" evidence="1">
    <location>
        <begin position="201"/>
        <end position="212"/>
    </location>
</feature>
<dbReference type="PROSITE" id="PS51257">
    <property type="entry name" value="PROKAR_LIPOPROTEIN"/>
    <property type="match status" value="1"/>
</dbReference>
<evidence type="ECO:0000313" key="3">
    <source>
        <dbReference type="Proteomes" id="UP000183945"/>
    </source>
</evidence>
<evidence type="ECO:0000256" key="1">
    <source>
        <dbReference type="SAM" id="MobiDB-lite"/>
    </source>
</evidence>
<dbReference type="AlphaFoldDB" id="A0A1M5MCA2"/>
<feature type="compositionally biased region" description="Gly residues" evidence="1">
    <location>
        <begin position="218"/>
        <end position="242"/>
    </location>
</feature>
<feature type="region of interest" description="Disordered" evidence="1">
    <location>
        <begin position="198"/>
        <end position="262"/>
    </location>
</feature>
<reference evidence="3" key="1">
    <citation type="submission" date="2016-11" db="EMBL/GenBank/DDBJ databases">
        <authorList>
            <person name="Varghese N."/>
            <person name="Submissions S."/>
        </authorList>
    </citation>
    <scope>NUCLEOTIDE SEQUENCE [LARGE SCALE GENOMIC DNA]</scope>
    <source>
        <strain evidence="3">DSM 24579</strain>
    </source>
</reference>